<keyword evidence="2" id="KW-0812">Transmembrane</keyword>
<keyword evidence="1" id="KW-0175">Coiled coil</keyword>
<evidence type="ECO:0000313" key="5">
    <source>
        <dbReference type="RefSeq" id="XP_003739130.1"/>
    </source>
</evidence>
<evidence type="ECO:0000256" key="2">
    <source>
        <dbReference type="SAM" id="Phobius"/>
    </source>
</evidence>
<organism evidence="4 5">
    <name type="scientific">Galendromus occidentalis</name>
    <name type="common">western predatory mite</name>
    <dbReference type="NCBI Taxonomy" id="34638"/>
    <lineage>
        <taxon>Eukaryota</taxon>
        <taxon>Metazoa</taxon>
        <taxon>Ecdysozoa</taxon>
        <taxon>Arthropoda</taxon>
        <taxon>Chelicerata</taxon>
        <taxon>Arachnida</taxon>
        <taxon>Acari</taxon>
        <taxon>Parasitiformes</taxon>
        <taxon>Mesostigmata</taxon>
        <taxon>Gamasina</taxon>
        <taxon>Phytoseioidea</taxon>
        <taxon>Phytoseiidae</taxon>
        <taxon>Typhlodrominae</taxon>
        <taxon>Galendromus</taxon>
    </lineage>
</organism>
<name>A0AAJ6QP29_9ACAR</name>
<accession>A0AAJ6QP29</accession>
<gene>
    <name evidence="5" type="primary">LOC100902917</name>
</gene>
<reference evidence="5" key="1">
    <citation type="submission" date="2025-08" db="UniProtKB">
        <authorList>
            <consortium name="RefSeq"/>
        </authorList>
    </citation>
    <scope>IDENTIFICATION</scope>
</reference>
<sequence>MTKVVANPREEEHTTSQIPEVLEWFGDVVENYHTAIVVSFSTLFCLLLSAMFVLRQWIKTQEDAHRNCRSKAKLDILELSDGKFGSVVDRQPVPRPLVFSENVPESVLGTMPQKKADVIRMEKEIAKALTKEQRLTEAEVQRAQLEAIYDLMSKNEEKFGESSMAQIYSQASMYGK</sequence>
<dbReference type="AlphaFoldDB" id="A0AAJ6QP29"/>
<evidence type="ECO:0000259" key="3">
    <source>
        <dbReference type="Pfam" id="PF25473"/>
    </source>
</evidence>
<proteinExistence type="predicted"/>
<keyword evidence="2" id="KW-1133">Transmembrane helix</keyword>
<protein>
    <submittedName>
        <fullName evidence="5">Uncharacterized protein LOC100902917</fullName>
    </submittedName>
</protein>
<dbReference type="RefSeq" id="XP_003739130.1">
    <property type="nucleotide sequence ID" value="XM_003739082.1"/>
</dbReference>
<feature type="coiled-coil region" evidence="1">
    <location>
        <begin position="126"/>
        <end position="155"/>
    </location>
</feature>
<dbReference type="Proteomes" id="UP000694867">
    <property type="component" value="Unplaced"/>
</dbReference>
<keyword evidence="2" id="KW-0472">Membrane</keyword>
<keyword evidence="4" id="KW-1185">Reference proteome</keyword>
<dbReference type="InterPro" id="IPR057534">
    <property type="entry name" value="MXRA7_helical"/>
</dbReference>
<dbReference type="Pfam" id="PF25473">
    <property type="entry name" value="MXRA7_helical"/>
    <property type="match status" value="1"/>
</dbReference>
<evidence type="ECO:0000256" key="1">
    <source>
        <dbReference type="SAM" id="Coils"/>
    </source>
</evidence>
<evidence type="ECO:0000313" key="4">
    <source>
        <dbReference type="Proteomes" id="UP000694867"/>
    </source>
</evidence>
<dbReference type="GeneID" id="100902917"/>
<dbReference type="InterPro" id="IPR026622">
    <property type="entry name" value="Mxra7"/>
</dbReference>
<feature type="transmembrane region" description="Helical" evidence="2">
    <location>
        <begin position="32"/>
        <end position="54"/>
    </location>
</feature>
<dbReference type="PANTHER" id="PTHR21845:SF2">
    <property type="entry name" value="MATRIX-REMODELING-ASSOCIATED PROTEIN 7"/>
    <property type="match status" value="1"/>
</dbReference>
<dbReference type="KEGG" id="goe:100902917"/>
<dbReference type="PANTHER" id="PTHR21845">
    <property type="entry name" value="TRANSMEMBRANE ANCHOR PROTEIN 1"/>
    <property type="match status" value="1"/>
</dbReference>
<feature type="domain" description="Matrix-remodeling-associated protein 7 helical" evidence="3">
    <location>
        <begin position="114"/>
        <end position="174"/>
    </location>
</feature>